<evidence type="ECO:0000256" key="1">
    <source>
        <dbReference type="SAM" id="MobiDB-lite"/>
    </source>
</evidence>
<comment type="caution">
    <text evidence="2">The sequence shown here is derived from an EMBL/GenBank/DDBJ whole genome shotgun (WGS) entry which is preliminary data.</text>
</comment>
<reference evidence="2 3" key="1">
    <citation type="submission" date="2023-05" db="EMBL/GenBank/DDBJ databases">
        <title>B98-5 Cell Line De Novo Hybrid Assembly: An Optical Mapping Approach.</title>
        <authorList>
            <person name="Kananen K."/>
            <person name="Auerbach J.A."/>
            <person name="Kautto E."/>
            <person name="Blachly J.S."/>
        </authorList>
    </citation>
    <scope>NUCLEOTIDE SEQUENCE [LARGE SCALE GENOMIC DNA]</scope>
    <source>
        <strain evidence="2">B95-8</strain>
        <tissue evidence="2">Cell line</tissue>
    </source>
</reference>
<dbReference type="EMBL" id="JASSZA010000005">
    <property type="protein sequence ID" value="KAK2110707.1"/>
    <property type="molecule type" value="Genomic_DNA"/>
</dbReference>
<protein>
    <submittedName>
        <fullName evidence="2">Uncharacterized protein</fullName>
    </submittedName>
</protein>
<organism evidence="2 3">
    <name type="scientific">Saguinus oedipus</name>
    <name type="common">Cotton-top tamarin</name>
    <name type="synonym">Oedipomidas oedipus</name>
    <dbReference type="NCBI Taxonomy" id="9490"/>
    <lineage>
        <taxon>Eukaryota</taxon>
        <taxon>Metazoa</taxon>
        <taxon>Chordata</taxon>
        <taxon>Craniata</taxon>
        <taxon>Vertebrata</taxon>
        <taxon>Euteleostomi</taxon>
        <taxon>Mammalia</taxon>
        <taxon>Eutheria</taxon>
        <taxon>Euarchontoglires</taxon>
        <taxon>Primates</taxon>
        <taxon>Haplorrhini</taxon>
        <taxon>Platyrrhini</taxon>
        <taxon>Cebidae</taxon>
        <taxon>Callitrichinae</taxon>
        <taxon>Saguinus</taxon>
    </lineage>
</organism>
<gene>
    <name evidence="2" type="ORF">P7K49_010453</name>
</gene>
<feature type="non-terminal residue" evidence="2">
    <location>
        <position position="1"/>
    </location>
</feature>
<keyword evidence="3" id="KW-1185">Reference proteome</keyword>
<feature type="compositionally biased region" description="Basic and acidic residues" evidence="1">
    <location>
        <begin position="8"/>
        <end position="19"/>
    </location>
</feature>
<sequence length="51" mass="4837">AEGTSRGRGGEGSRADQEAAKAPARPGAGAPPTPTSSLFGSEGRGCPAAPS</sequence>
<evidence type="ECO:0000313" key="3">
    <source>
        <dbReference type="Proteomes" id="UP001266305"/>
    </source>
</evidence>
<feature type="region of interest" description="Disordered" evidence="1">
    <location>
        <begin position="1"/>
        <end position="51"/>
    </location>
</feature>
<feature type="non-terminal residue" evidence="2">
    <location>
        <position position="51"/>
    </location>
</feature>
<dbReference type="Proteomes" id="UP001266305">
    <property type="component" value="Unassembled WGS sequence"/>
</dbReference>
<accession>A0ABQ9VR55</accession>
<name>A0ABQ9VR55_SAGOE</name>
<proteinExistence type="predicted"/>
<evidence type="ECO:0000313" key="2">
    <source>
        <dbReference type="EMBL" id="KAK2110707.1"/>
    </source>
</evidence>